<comment type="caution">
    <text evidence="1">The sequence shown here is derived from an EMBL/GenBank/DDBJ whole genome shotgun (WGS) entry which is preliminary data.</text>
</comment>
<protein>
    <submittedName>
        <fullName evidence="1">Uncharacterized protein</fullName>
    </submittedName>
</protein>
<name>A0ABR0A8L9_9CRUS</name>
<evidence type="ECO:0000313" key="1">
    <source>
        <dbReference type="EMBL" id="KAK4021496.1"/>
    </source>
</evidence>
<sequence>MVRKPFDNQYETLLQTNIHKRSLAQKTLNSQRGSSTPPSVTMATPFFEDDWETLSKEDLAACRAKLLGFTEGVPDSNNELKEVQQA</sequence>
<dbReference type="Proteomes" id="UP001234178">
    <property type="component" value="Unassembled WGS sequence"/>
</dbReference>
<gene>
    <name evidence="1" type="ORF">OUZ56_003411</name>
</gene>
<accession>A0ABR0A8L9</accession>
<evidence type="ECO:0000313" key="2">
    <source>
        <dbReference type="Proteomes" id="UP001234178"/>
    </source>
</evidence>
<proteinExistence type="predicted"/>
<organism evidence="1 2">
    <name type="scientific">Daphnia magna</name>
    <dbReference type="NCBI Taxonomy" id="35525"/>
    <lineage>
        <taxon>Eukaryota</taxon>
        <taxon>Metazoa</taxon>
        <taxon>Ecdysozoa</taxon>
        <taxon>Arthropoda</taxon>
        <taxon>Crustacea</taxon>
        <taxon>Branchiopoda</taxon>
        <taxon>Diplostraca</taxon>
        <taxon>Cladocera</taxon>
        <taxon>Anomopoda</taxon>
        <taxon>Daphniidae</taxon>
        <taxon>Daphnia</taxon>
    </lineage>
</organism>
<reference evidence="1 2" key="1">
    <citation type="journal article" date="2023" name="Nucleic Acids Res.">
        <title>The hologenome of Daphnia magna reveals possible DNA methylation and microbiome-mediated evolution of the host genome.</title>
        <authorList>
            <person name="Chaturvedi A."/>
            <person name="Li X."/>
            <person name="Dhandapani V."/>
            <person name="Marshall H."/>
            <person name="Kissane S."/>
            <person name="Cuenca-Cambronero M."/>
            <person name="Asole G."/>
            <person name="Calvet F."/>
            <person name="Ruiz-Romero M."/>
            <person name="Marangio P."/>
            <person name="Guigo R."/>
            <person name="Rago D."/>
            <person name="Mirbahai L."/>
            <person name="Eastwood N."/>
            <person name="Colbourne J.K."/>
            <person name="Zhou J."/>
            <person name="Mallon E."/>
            <person name="Orsini L."/>
        </authorList>
    </citation>
    <scope>NUCLEOTIDE SEQUENCE [LARGE SCALE GENOMIC DNA]</scope>
    <source>
        <strain evidence="1">LRV0_1</strain>
    </source>
</reference>
<dbReference type="EMBL" id="JAOYFB010000036">
    <property type="protein sequence ID" value="KAK4021496.1"/>
    <property type="molecule type" value="Genomic_DNA"/>
</dbReference>
<keyword evidence="2" id="KW-1185">Reference proteome</keyword>